<evidence type="ECO:0000313" key="2">
    <source>
        <dbReference type="EMBL" id="UPQ74450.1"/>
    </source>
</evidence>
<evidence type="ECO:0000256" key="1">
    <source>
        <dbReference type="SAM" id="Phobius"/>
    </source>
</evidence>
<dbReference type="Proteomes" id="UP000830552">
    <property type="component" value="Chromosome"/>
</dbReference>
<keyword evidence="1" id="KW-0472">Membrane</keyword>
<accession>A0ABY4K0X0</accession>
<dbReference type="EMBL" id="CP096203">
    <property type="protein sequence ID" value="UPQ74450.1"/>
    <property type="molecule type" value="Genomic_DNA"/>
</dbReference>
<keyword evidence="1" id="KW-0812">Transmembrane</keyword>
<proteinExistence type="predicted"/>
<reference evidence="2" key="1">
    <citation type="submission" date="2022-04" db="EMBL/GenBank/DDBJ databases">
        <title>Evolutionary, genomic, and biogeographic characterization of Chryseobacterium nepalense represented by a plastic-degrading bacterium AC3.</title>
        <authorList>
            <person name="Yin Z."/>
            <person name="Liu X."/>
            <person name="Wang D."/>
            <person name="Xie Z."/>
        </authorList>
    </citation>
    <scope>NUCLEOTIDE SEQUENCE</scope>
    <source>
        <strain evidence="2">AC3</strain>
    </source>
</reference>
<protein>
    <submittedName>
        <fullName evidence="2">Uncharacterized protein</fullName>
    </submittedName>
</protein>
<evidence type="ECO:0000313" key="3">
    <source>
        <dbReference type="Proteomes" id="UP000830552"/>
    </source>
</evidence>
<dbReference type="RefSeq" id="WP_248388995.1">
    <property type="nucleotide sequence ID" value="NZ_CP096203.1"/>
</dbReference>
<organism evidence="2 3">
    <name type="scientific">Chryseobacterium nepalense</name>
    <dbReference type="NCBI Taxonomy" id="1854498"/>
    <lineage>
        <taxon>Bacteria</taxon>
        <taxon>Pseudomonadati</taxon>
        <taxon>Bacteroidota</taxon>
        <taxon>Flavobacteriia</taxon>
        <taxon>Flavobacteriales</taxon>
        <taxon>Weeksellaceae</taxon>
        <taxon>Chryseobacterium group</taxon>
        <taxon>Chryseobacterium</taxon>
    </lineage>
</organism>
<sequence length="205" mass="23092">MKMSENSIEYQVKKQISEREVAPSRDLWSEIQAHKPVESARTKINWFLVAACVVLTFSLGIVLFFNQDNHVTERYENIAKVGKTEVQLPAQNKLQKKSAKLIVKNTEQKIAAEKISADNQKVLKESPAVIHDELPLIQQNSPHVIAEITPVESAKIIAQSDSAKIHVKKKRYVDPSTLLFSVEHKDVIEKTKGKSNVASIDLNEK</sequence>
<keyword evidence="1" id="KW-1133">Transmembrane helix</keyword>
<keyword evidence="3" id="KW-1185">Reference proteome</keyword>
<name>A0ABY4K0X0_9FLAO</name>
<gene>
    <name evidence="2" type="ORF">M0D58_10340</name>
</gene>
<feature type="transmembrane region" description="Helical" evidence="1">
    <location>
        <begin position="44"/>
        <end position="65"/>
    </location>
</feature>